<gene>
    <name evidence="7" type="ORF">ASIM_LOCUS18946</name>
</gene>
<dbReference type="WBParaSite" id="ASIM_0001955701-mRNA-1">
    <property type="protein sequence ID" value="ASIM_0001955701-mRNA-1"/>
    <property type="gene ID" value="ASIM_0001955701"/>
</dbReference>
<keyword evidence="8" id="KW-1185">Reference proteome</keyword>
<evidence type="ECO:0000256" key="6">
    <source>
        <dbReference type="SAM" id="SignalP"/>
    </source>
</evidence>
<sequence length="208" mass="23477">MRSLLGTLILLCGFGYEHGSYAANILVYSPSYSQSHLITNALMADILAEEAGHNVVMFIPEYHETNFNGTKHAKIIRMSGISDSFDENMKDFSAGFIKDHTLSFRLRKLFEEATSEQCEAILRRKSELEQLRSYNFDVAFSEQLDLCGVGIIRYLGIKNHIWISSGSMMDGLSDTLGVPMPISYVPSVEENDLSTEMSFMERAQNMYL</sequence>
<keyword evidence="6" id="KW-0732">Signal</keyword>
<dbReference type="PANTHER" id="PTHR48043">
    <property type="entry name" value="EG:EG0003.4 PROTEIN-RELATED"/>
    <property type="match status" value="1"/>
</dbReference>
<evidence type="ECO:0000313" key="9">
    <source>
        <dbReference type="WBParaSite" id="ASIM_0001955701-mRNA-1"/>
    </source>
</evidence>
<dbReference type="AlphaFoldDB" id="A0A0M3KEZ8"/>
<evidence type="ECO:0000256" key="2">
    <source>
        <dbReference type="ARBA" id="ARBA00012544"/>
    </source>
</evidence>
<keyword evidence="4" id="KW-0808">Transferase</keyword>
<dbReference type="OrthoDB" id="5835829at2759"/>
<feature type="signal peptide" evidence="6">
    <location>
        <begin position="1"/>
        <end position="22"/>
    </location>
</feature>
<dbReference type="InterPro" id="IPR050271">
    <property type="entry name" value="UDP-glycosyltransferase"/>
</dbReference>
<dbReference type="Pfam" id="PF00201">
    <property type="entry name" value="UDPGT"/>
    <property type="match status" value="1"/>
</dbReference>
<comment type="catalytic activity">
    <reaction evidence="5">
        <text>glucuronate acceptor + UDP-alpha-D-glucuronate = acceptor beta-D-glucuronoside + UDP + H(+)</text>
        <dbReference type="Rhea" id="RHEA:21032"/>
        <dbReference type="ChEBI" id="CHEBI:15378"/>
        <dbReference type="ChEBI" id="CHEBI:58052"/>
        <dbReference type="ChEBI" id="CHEBI:58223"/>
        <dbReference type="ChEBI" id="CHEBI:132367"/>
        <dbReference type="ChEBI" id="CHEBI:132368"/>
        <dbReference type="EC" id="2.4.1.17"/>
    </reaction>
</comment>
<dbReference type="Proteomes" id="UP000267096">
    <property type="component" value="Unassembled WGS sequence"/>
</dbReference>
<keyword evidence="3" id="KW-0328">Glycosyltransferase</keyword>
<dbReference type="EC" id="2.4.1.17" evidence="2"/>
<evidence type="ECO:0000256" key="4">
    <source>
        <dbReference type="ARBA" id="ARBA00022679"/>
    </source>
</evidence>
<dbReference type="GO" id="GO:0015020">
    <property type="term" value="F:glucuronosyltransferase activity"/>
    <property type="evidence" value="ECO:0007669"/>
    <property type="project" value="UniProtKB-EC"/>
</dbReference>
<reference evidence="7 8" key="2">
    <citation type="submission" date="2018-11" db="EMBL/GenBank/DDBJ databases">
        <authorList>
            <consortium name="Pathogen Informatics"/>
        </authorList>
    </citation>
    <scope>NUCLEOTIDE SEQUENCE [LARGE SCALE GENOMIC DNA]</scope>
</reference>
<dbReference type="SUPFAM" id="SSF53756">
    <property type="entry name" value="UDP-Glycosyltransferase/glycogen phosphorylase"/>
    <property type="match status" value="1"/>
</dbReference>
<proteinExistence type="inferred from homology"/>
<evidence type="ECO:0000313" key="7">
    <source>
        <dbReference type="EMBL" id="VDK66795.1"/>
    </source>
</evidence>
<comment type="similarity">
    <text evidence="1">Belongs to the UDP-glycosyltransferase family.</text>
</comment>
<evidence type="ECO:0000256" key="5">
    <source>
        <dbReference type="ARBA" id="ARBA00047475"/>
    </source>
</evidence>
<reference evidence="9" key="1">
    <citation type="submission" date="2017-02" db="UniProtKB">
        <authorList>
            <consortium name="WormBaseParasite"/>
        </authorList>
    </citation>
    <scope>IDENTIFICATION</scope>
</reference>
<dbReference type="InterPro" id="IPR002213">
    <property type="entry name" value="UDP_glucos_trans"/>
</dbReference>
<dbReference type="EMBL" id="UYRR01036335">
    <property type="protein sequence ID" value="VDK66795.1"/>
    <property type="molecule type" value="Genomic_DNA"/>
</dbReference>
<accession>A0A0M3KEZ8</accession>
<evidence type="ECO:0000313" key="8">
    <source>
        <dbReference type="Proteomes" id="UP000267096"/>
    </source>
</evidence>
<organism evidence="9">
    <name type="scientific">Anisakis simplex</name>
    <name type="common">Herring worm</name>
    <dbReference type="NCBI Taxonomy" id="6269"/>
    <lineage>
        <taxon>Eukaryota</taxon>
        <taxon>Metazoa</taxon>
        <taxon>Ecdysozoa</taxon>
        <taxon>Nematoda</taxon>
        <taxon>Chromadorea</taxon>
        <taxon>Rhabditida</taxon>
        <taxon>Spirurina</taxon>
        <taxon>Ascaridomorpha</taxon>
        <taxon>Ascaridoidea</taxon>
        <taxon>Anisakidae</taxon>
        <taxon>Anisakis</taxon>
        <taxon>Anisakis simplex complex</taxon>
    </lineage>
</organism>
<evidence type="ECO:0000256" key="3">
    <source>
        <dbReference type="ARBA" id="ARBA00022676"/>
    </source>
</evidence>
<evidence type="ECO:0000256" key="1">
    <source>
        <dbReference type="ARBA" id="ARBA00009995"/>
    </source>
</evidence>
<dbReference type="PANTHER" id="PTHR48043:SF143">
    <property type="entry name" value="UDP-GLUCURONOSYLTRANSFERASE"/>
    <property type="match status" value="1"/>
</dbReference>
<name>A0A0M3KEZ8_ANISI</name>
<protein>
    <recommendedName>
        <fullName evidence="2">glucuronosyltransferase</fullName>
        <ecNumber evidence="2">2.4.1.17</ecNumber>
    </recommendedName>
</protein>
<feature type="chain" id="PRO_5043121421" description="glucuronosyltransferase" evidence="6">
    <location>
        <begin position="23"/>
        <end position="208"/>
    </location>
</feature>